<sequence length="257" mass="26587">MLRFVFSTLRGSPLALVPFALVAGGVFGVVGWVAGCSSSDGDYNSQAAPTDSGAASDSAGGNADAGSACAPASVQDFEPKWERPPAWYRNACTQEELDSFKSLCEGNAAAKYYSPACADFRKSAEHATCTACIFDTSTPKEQPALLETSLSHRLANRAACIANATNDFSASGCAAKYQALMQCQIKACTANCPLSPLGDGDFRDCTERAAVGPCKVYNEKVGSCAGADAGAAVRSCVNEPESYIVQVLCGKRPGDGG</sequence>
<keyword evidence="1" id="KW-0472">Membrane</keyword>
<proteinExistence type="predicted"/>
<name>A0ABZ2LKE0_9BACT</name>
<keyword evidence="1" id="KW-0812">Transmembrane</keyword>
<dbReference type="RefSeq" id="WP_394839923.1">
    <property type="nucleotide sequence ID" value="NZ_CP089929.1"/>
</dbReference>
<keyword evidence="1" id="KW-1133">Transmembrane helix</keyword>
<evidence type="ECO:0000256" key="1">
    <source>
        <dbReference type="SAM" id="Phobius"/>
    </source>
</evidence>
<evidence type="ECO:0000313" key="2">
    <source>
        <dbReference type="EMBL" id="WXB10246.1"/>
    </source>
</evidence>
<accession>A0ABZ2LKE0</accession>
<protein>
    <recommendedName>
        <fullName evidence="4">Secreted protein</fullName>
    </recommendedName>
</protein>
<reference evidence="2" key="1">
    <citation type="submission" date="2021-12" db="EMBL/GenBank/DDBJ databases">
        <title>Discovery of the Pendulisporaceae a myxobacterial family with distinct sporulation behavior and unique specialized metabolism.</title>
        <authorList>
            <person name="Garcia R."/>
            <person name="Popoff A."/>
            <person name="Bader C.D."/>
            <person name="Loehr J."/>
            <person name="Walesch S."/>
            <person name="Walt C."/>
            <person name="Boldt J."/>
            <person name="Bunk B."/>
            <person name="Haeckl F.J.F.P.J."/>
            <person name="Gunesch A.P."/>
            <person name="Birkelbach J."/>
            <person name="Nuebel U."/>
            <person name="Pietschmann T."/>
            <person name="Bach T."/>
            <person name="Mueller R."/>
        </authorList>
    </citation>
    <scope>NUCLEOTIDE SEQUENCE</scope>
    <source>
        <strain evidence="2">MSr11367</strain>
    </source>
</reference>
<keyword evidence="3" id="KW-1185">Reference proteome</keyword>
<dbReference type="Proteomes" id="UP001374803">
    <property type="component" value="Chromosome"/>
</dbReference>
<evidence type="ECO:0000313" key="3">
    <source>
        <dbReference type="Proteomes" id="UP001374803"/>
    </source>
</evidence>
<evidence type="ECO:0008006" key="4">
    <source>
        <dbReference type="Google" id="ProtNLM"/>
    </source>
</evidence>
<gene>
    <name evidence="2" type="ORF">LVJ94_23830</name>
</gene>
<feature type="transmembrane region" description="Helical" evidence="1">
    <location>
        <begin position="12"/>
        <end position="34"/>
    </location>
</feature>
<dbReference type="EMBL" id="CP089983">
    <property type="protein sequence ID" value="WXB10246.1"/>
    <property type="molecule type" value="Genomic_DNA"/>
</dbReference>
<organism evidence="2 3">
    <name type="scientific">Pendulispora rubella</name>
    <dbReference type="NCBI Taxonomy" id="2741070"/>
    <lineage>
        <taxon>Bacteria</taxon>
        <taxon>Pseudomonadati</taxon>
        <taxon>Myxococcota</taxon>
        <taxon>Myxococcia</taxon>
        <taxon>Myxococcales</taxon>
        <taxon>Sorangiineae</taxon>
        <taxon>Pendulisporaceae</taxon>
        <taxon>Pendulispora</taxon>
    </lineage>
</organism>